<feature type="compositionally biased region" description="Basic and acidic residues" evidence="4">
    <location>
        <begin position="701"/>
        <end position="740"/>
    </location>
</feature>
<organism evidence="6 7">
    <name type="scientific">Exophiala sideris</name>
    <dbReference type="NCBI Taxonomy" id="1016849"/>
    <lineage>
        <taxon>Eukaryota</taxon>
        <taxon>Fungi</taxon>
        <taxon>Dikarya</taxon>
        <taxon>Ascomycota</taxon>
        <taxon>Pezizomycotina</taxon>
        <taxon>Eurotiomycetes</taxon>
        <taxon>Chaetothyriomycetidae</taxon>
        <taxon>Chaetothyriales</taxon>
        <taxon>Herpotrichiellaceae</taxon>
        <taxon>Exophiala</taxon>
    </lineage>
</organism>
<evidence type="ECO:0000313" key="6">
    <source>
        <dbReference type="EMBL" id="KAK5063900.1"/>
    </source>
</evidence>
<feature type="region of interest" description="Disordered" evidence="4">
    <location>
        <begin position="1416"/>
        <end position="1573"/>
    </location>
</feature>
<feature type="compositionally biased region" description="Polar residues" evidence="4">
    <location>
        <begin position="191"/>
        <end position="201"/>
    </location>
</feature>
<dbReference type="Proteomes" id="UP001345691">
    <property type="component" value="Unassembled WGS sequence"/>
</dbReference>
<dbReference type="EMBL" id="JAVRRF010000006">
    <property type="protein sequence ID" value="KAK5063900.1"/>
    <property type="molecule type" value="Genomic_DNA"/>
</dbReference>
<feature type="region of interest" description="Disordered" evidence="4">
    <location>
        <begin position="347"/>
        <end position="419"/>
    </location>
</feature>
<evidence type="ECO:0000256" key="3">
    <source>
        <dbReference type="ARBA" id="ARBA00022917"/>
    </source>
</evidence>
<reference evidence="6 7" key="1">
    <citation type="submission" date="2023-08" db="EMBL/GenBank/DDBJ databases">
        <title>Black Yeasts Isolated from many extreme environments.</title>
        <authorList>
            <person name="Coleine C."/>
            <person name="Stajich J.E."/>
            <person name="Selbmann L."/>
        </authorList>
    </citation>
    <scope>NUCLEOTIDE SEQUENCE [LARGE SCALE GENOMIC DNA]</scope>
    <source>
        <strain evidence="6 7">CCFEE 6328</strain>
    </source>
</reference>
<evidence type="ECO:0000259" key="5">
    <source>
        <dbReference type="SMART" id="SM00543"/>
    </source>
</evidence>
<feature type="compositionally biased region" description="Polar residues" evidence="4">
    <location>
        <begin position="261"/>
        <end position="277"/>
    </location>
</feature>
<evidence type="ECO:0000256" key="4">
    <source>
        <dbReference type="SAM" id="MobiDB-lite"/>
    </source>
</evidence>
<evidence type="ECO:0000256" key="1">
    <source>
        <dbReference type="ARBA" id="ARBA00005775"/>
    </source>
</evidence>
<feature type="compositionally biased region" description="Low complexity" evidence="4">
    <location>
        <begin position="504"/>
        <end position="517"/>
    </location>
</feature>
<feature type="compositionally biased region" description="Basic and acidic residues" evidence="4">
    <location>
        <begin position="794"/>
        <end position="828"/>
    </location>
</feature>
<dbReference type="PANTHER" id="PTHR23253">
    <property type="entry name" value="EUKARYOTIC TRANSLATION INITIATION FACTOR 4 GAMMA"/>
    <property type="match status" value="1"/>
</dbReference>
<feature type="compositionally biased region" description="Acidic residues" evidence="4">
    <location>
        <begin position="741"/>
        <end position="752"/>
    </location>
</feature>
<dbReference type="InterPro" id="IPR016024">
    <property type="entry name" value="ARM-type_fold"/>
</dbReference>
<dbReference type="InterPro" id="IPR003890">
    <property type="entry name" value="MIF4G-like_typ-3"/>
</dbReference>
<feature type="compositionally biased region" description="Polar residues" evidence="4">
    <location>
        <begin position="1465"/>
        <end position="1474"/>
    </location>
</feature>
<evidence type="ECO:0000256" key="2">
    <source>
        <dbReference type="ARBA" id="ARBA00022540"/>
    </source>
</evidence>
<dbReference type="Gene3D" id="1.20.970.30">
    <property type="entry name" value="eIF4G, eIF4E-binding domain"/>
    <property type="match status" value="1"/>
</dbReference>
<keyword evidence="2" id="KW-0396">Initiation factor</keyword>
<dbReference type="InterPro" id="IPR036211">
    <property type="entry name" value="eIF4G_eIF4E-bd_sf"/>
</dbReference>
<feature type="compositionally biased region" description="Polar residues" evidence="4">
    <location>
        <begin position="486"/>
        <end position="503"/>
    </location>
</feature>
<feature type="compositionally biased region" description="Basic and acidic residues" evidence="4">
    <location>
        <begin position="381"/>
        <end position="408"/>
    </location>
</feature>
<comment type="similarity">
    <text evidence="1">Belongs to the eukaryotic initiation factor 4G family.</text>
</comment>
<feature type="compositionally biased region" description="Pro residues" evidence="4">
    <location>
        <begin position="1542"/>
        <end position="1551"/>
    </location>
</feature>
<dbReference type="Gene3D" id="1.25.40.180">
    <property type="match status" value="1"/>
</dbReference>
<dbReference type="SMART" id="SM00543">
    <property type="entry name" value="MIF4G"/>
    <property type="match status" value="1"/>
</dbReference>
<feature type="compositionally biased region" description="Polar residues" evidence="4">
    <location>
        <begin position="542"/>
        <end position="552"/>
    </location>
</feature>
<feature type="compositionally biased region" description="Gly residues" evidence="4">
    <location>
        <begin position="1492"/>
        <end position="1501"/>
    </location>
</feature>
<dbReference type="Pfam" id="PF02854">
    <property type="entry name" value="MIF4G"/>
    <property type="match status" value="1"/>
</dbReference>
<keyword evidence="3" id="KW-0648">Protein biosynthesis</keyword>
<evidence type="ECO:0000313" key="7">
    <source>
        <dbReference type="Proteomes" id="UP001345691"/>
    </source>
</evidence>
<feature type="compositionally biased region" description="Low complexity" evidence="4">
    <location>
        <begin position="1"/>
        <end position="15"/>
    </location>
</feature>
<feature type="compositionally biased region" description="Low complexity" evidence="4">
    <location>
        <begin position="470"/>
        <end position="480"/>
    </location>
</feature>
<protein>
    <recommendedName>
        <fullName evidence="5">MIF4G domain-containing protein</fullName>
    </recommendedName>
</protein>
<dbReference type="Pfam" id="PF12152">
    <property type="entry name" value="eIF_4G1"/>
    <property type="match status" value="1"/>
</dbReference>
<feature type="compositionally biased region" description="Low complexity" evidence="4">
    <location>
        <begin position="967"/>
        <end position="979"/>
    </location>
</feature>
<sequence>MTSSPPQSTTSRSKPAASATGAQSSNLANGSNLAAQGRTSFPSATNPSALKPNASEPNKMSAAVGGAPPTHNHSESVNGRNPTIPAIPSVNGNVSLPDSTSKPSMTVTPAGATSFTANGGAPGGPQNKPGIQFGSIGMANANSPAMGTPSLALQNSSNLSVAGLNPGATSPSNSPSPIPQPAVVSGGRPPSSFQGQGNGYTFGQMPTPADPSDPSFGPQQEHMRRGSSQSVHSDVGGPGLPTGPGRGGYQGQGGRGRGFNPSYQQPMQYSPHQSFRPPSNGRVMQGGYQGRGQQLPHYQGSPAMGTRSPALVNATPGTPNMNPLHMVGGMQGMPGQPNGYYMGPQHVKNHPVPFFPSRDTARDRGKSTRARGRGTRQAGRGRGDGRGGPERGPRFSRDPASDHYRPEFSGHPTVLQPPKIFPFPDLSPESGNFEHFLTKRAQGFGLPTQADPSIQMLYQQQYYGPGGMQGQYPPQYMQPQSPRPPFQQNAYAPNMQPAYSNQGAPPSMSRQSSQMSAPERPGSSIGQQPHTPGPSGPPQAARTPSVSAQKPSYTIPPKKSAAIIIKNTAGEVVSFAKPPASPATVTPVAATVVPPQPVPTPPSRTASAADNAHNRTDSAAAKTAEEARKSMQEAIAKKIAEDEAKSRAEKELAEKAQMDQEAAEAAEREAEEAKARADALEKEAAEAEARKAEEDAQAAKAVKEEKPEEQPEDKPAQQPEEKHQEQPEEKPEEKSAKPAEAEEEEIDYDAIEAELAAQEAEEARLEEEYNKKKAAKLEAQRKKEQEEAAAYEANMKEMERKAEEAELAREKEKAEGTSGDEGSKKMFAELKANPLGTPASTESPPAQTPAESGTATPVSDVSMPPPAAKAPAKRGKAAELTLDTKKPIEPPEPSATFKSLQASQKLDDLSKVSYPTDITAPDSSLNANAAADRKFKYDKEFLLQFQDVFKEKPTLDWDLRIRDALGDGDSSARAGASARTPSGMGNRSASSRGPPPMSNFGGPMGSFGGARANLPPGTTSEQRFAASNAARGTASSNPFAQFGRPGQMPPAMGRTPSNNPLGPIPGSPRMAGGASRGGSRAESKRKGNTRHNHVDEKAMPLTAGMNIGTLEVSSTGWKPRSVGQSIVPGPALGGEGLMEPDVVQRKVKAALNKMTPEKFDKIADQILEIAAQSKHESDGRTLRQVIQLTFEKATDEAHWAPMYAAFARKMLESMSPDIRDEGIKDKNGNVVTGGNLFRKYLLNRCQEEFERGWKVNLPPQPEGKTEEVMLSDEYYVAAAAKRRGLGLVRFIGELFKLSMLTERIMHECVKKLVDYEGTPDEAEIESLTSLLRTVGKQLDSPESKGAGRMDVYFERINAVVALPDLPSRLRFMLMDIIDLRRKGWVSKADDKGPKTISEIHEEAERKKQEDELRRLATQGGGRGGGRLPMGRGDARSFSNFGGQVPPPDNSNRVGTDDLRRLGNRNARNPSHTGTGSLGPPSMLSGRTNSGRRGLGPGGLLGRGDDSNTSSRTGTPPGGKEKKDESSTNAFSALAALENEAPGSPPSNPASPPTQKSQPNIEPEQSSSADKNTQ</sequence>
<name>A0ABR0JGQ3_9EURO</name>
<feature type="compositionally biased region" description="Polar residues" evidence="4">
    <location>
        <begin position="140"/>
        <end position="160"/>
    </location>
</feature>
<dbReference type="InterPro" id="IPR022745">
    <property type="entry name" value="eIF4G1_eIF4E-bd"/>
</dbReference>
<comment type="caution">
    <text evidence="6">The sequence shown here is derived from an EMBL/GenBank/DDBJ whole genome shotgun (WGS) entry which is preliminary data.</text>
</comment>
<feature type="compositionally biased region" description="Basic and acidic residues" evidence="4">
    <location>
        <begin position="623"/>
        <end position="658"/>
    </location>
</feature>
<dbReference type="PANTHER" id="PTHR23253:SF9">
    <property type="entry name" value="EUKARYOTIC TRANSLATION INITIATION FACTOR 4 GAMMA 2"/>
    <property type="match status" value="1"/>
</dbReference>
<feature type="compositionally biased region" description="Basic and acidic residues" evidence="4">
    <location>
        <begin position="665"/>
        <end position="694"/>
    </location>
</feature>
<feature type="region of interest" description="Disordered" evidence="4">
    <location>
        <begin position="965"/>
        <end position="1093"/>
    </location>
</feature>
<feature type="compositionally biased region" description="Polar residues" evidence="4">
    <location>
        <begin position="1553"/>
        <end position="1573"/>
    </location>
</feature>
<proteinExistence type="inferred from homology"/>
<gene>
    <name evidence="6" type="ORF">LTR69_003666</name>
</gene>
<feature type="compositionally biased region" description="Polar residues" evidence="4">
    <location>
        <begin position="90"/>
        <end position="117"/>
    </location>
</feature>
<accession>A0ABR0JGQ3</accession>
<feature type="compositionally biased region" description="Gly residues" evidence="4">
    <location>
        <begin position="1418"/>
        <end position="1427"/>
    </location>
</feature>
<feature type="compositionally biased region" description="Polar residues" evidence="4">
    <location>
        <begin position="20"/>
        <end position="48"/>
    </location>
</feature>
<dbReference type="SUPFAM" id="SSF48371">
    <property type="entry name" value="ARM repeat"/>
    <property type="match status" value="1"/>
</dbReference>
<feature type="compositionally biased region" description="Polar residues" evidence="4">
    <location>
        <begin position="838"/>
        <end position="859"/>
    </location>
</feature>
<keyword evidence="7" id="KW-1185">Reference proteome</keyword>
<feature type="region of interest" description="Disordered" evidence="4">
    <location>
        <begin position="591"/>
        <end position="903"/>
    </location>
</feature>
<feature type="compositionally biased region" description="Gly residues" evidence="4">
    <location>
        <begin position="236"/>
        <end position="257"/>
    </location>
</feature>
<feature type="region of interest" description="Disordered" evidence="4">
    <location>
        <begin position="463"/>
        <end position="559"/>
    </location>
</feature>
<feature type="compositionally biased region" description="Basic and acidic residues" evidence="4">
    <location>
        <begin position="761"/>
        <end position="786"/>
    </location>
</feature>
<feature type="region of interest" description="Disordered" evidence="4">
    <location>
        <begin position="1"/>
        <end position="303"/>
    </location>
</feature>
<feature type="compositionally biased region" description="Low complexity" evidence="4">
    <location>
        <begin position="1067"/>
        <end position="1078"/>
    </location>
</feature>
<feature type="domain" description="MIF4G" evidence="5">
    <location>
        <begin position="1144"/>
        <end position="1383"/>
    </location>
</feature>
<dbReference type="SUPFAM" id="SSF101489">
    <property type="entry name" value="Eukaryotic initiation factor 4f subunit eIF4g, eIF4e-binding domain"/>
    <property type="match status" value="1"/>
</dbReference>